<dbReference type="EMBL" id="QXFU01000628">
    <property type="protein sequence ID" value="KAE9026775.1"/>
    <property type="molecule type" value="Genomic_DNA"/>
</dbReference>
<dbReference type="Proteomes" id="UP000434957">
    <property type="component" value="Unassembled WGS sequence"/>
</dbReference>
<organism evidence="2 3">
    <name type="scientific">Phytophthora rubi</name>
    <dbReference type="NCBI Taxonomy" id="129364"/>
    <lineage>
        <taxon>Eukaryota</taxon>
        <taxon>Sar</taxon>
        <taxon>Stramenopiles</taxon>
        <taxon>Oomycota</taxon>
        <taxon>Peronosporomycetes</taxon>
        <taxon>Peronosporales</taxon>
        <taxon>Peronosporaceae</taxon>
        <taxon>Phytophthora</taxon>
    </lineage>
</organism>
<protein>
    <submittedName>
        <fullName evidence="2">Uncharacterized protein</fullName>
    </submittedName>
</protein>
<comment type="caution">
    <text evidence="2">The sequence shown here is derived from an EMBL/GenBank/DDBJ whole genome shotgun (WGS) entry which is preliminary data.</text>
</comment>
<dbReference type="EMBL" id="QXFT01000563">
    <property type="protein sequence ID" value="KAE9340693.1"/>
    <property type="molecule type" value="Genomic_DNA"/>
</dbReference>
<reference evidence="2 3" key="1">
    <citation type="submission" date="2018-08" db="EMBL/GenBank/DDBJ databases">
        <title>Genomic investigation of the strawberry pathogen Phytophthora fragariae indicates pathogenicity is determined by transcriptional variation in three key races.</title>
        <authorList>
            <person name="Adams T.M."/>
            <person name="Armitage A.D."/>
            <person name="Sobczyk M.K."/>
            <person name="Bates H.J."/>
            <person name="Dunwell J.M."/>
            <person name="Nellist C.F."/>
            <person name="Harrison R.J."/>
        </authorList>
    </citation>
    <scope>NUCLEOTIDE SEQUENCE [LARGE SCALE GENOMIC DNA]</scope>
    <source>
        <strain evidence="1 4">SCRP324</strain>
        <strain evidence="2 3">SCRP333</strain>
    </source>
</reference>
<dbReference type="OrthoDB" id="10518192at2759"/>
<evidence type="ECO:0000313" key="2">
    <source>
        <dbReference type="EMBL" id="KAE9340693.1"/>
    </source>
</evidence>
<dbReference type="Proteomes" id="UP000435112">
    <property type="component" value="Unassembled WGS sequence"/>
</dbReference>
<proteinExistence type="predicted"/>
<sequence>MPPEYKMDKKVHEPVHVIWRDIEKRFGLNTVAGSSASRQQPTTTSRA</sequence>
<evidence type="ECO:0000313" key="3">
    <source>
        <dbReference type="Proteomes" id="UP000434957"/>
    </source>
</evidence>
<evidence type="ECO:0000313" key="1">
    <source>
        <dbReference type="EMBL" id="KAE9026775.1"/>
    </source>
</evidence>
<evidence type="ECO:0000313" key="4">
    <source>
        <dbReference type="Proteomes" id="UP000435112"/>
    </source>
</evidence>
<gene>
    <name evidence="1" type="ORF">PR002_g10837</name>
    <name evidence="2" type="ORF">PR003_g10362</name>
</gene>
<accession>A0A6A4FK77</accession>
<dbReference type="AlphaFoldDB" id="A0A6A4FK77"/>
<keyword evidence="3" id="KW-1185">Reference proteome</keyword>
<name>A0A6A4FK77_9STRA</name>